<dbReference type="RefSeq" id="WP_145906610.1">
    <property type="nucleotide sequence ID" value="NZ_BAAAMZ010000027.1"/>
</dbReference>
<reference evidence="1 2" key="1">
    <citation type="submission" date="2019-06" db="EMBL/GenBank/DDBJ databases">
        <title>Sequencing the genomes of 1000 actinobacteria strains.</title>
        <authorList>
            <person name="Klenk H.-P."/>
        </authorList>
    </citation>
    <scope>NUCLEOTIDE SEQUENCE [LARGE SCALE GENOMIC DNA]</scope>
    <source>
        <strain evidence="1 2">DSM 44826</strain>
    </source>
</reference>
<dbReference type="AlphaFoldDB" id="A0A561UMF4"/>
<organism evidence="1 2">
    <name type="scientific">Kitasatospora viridis</name>
    <dbReference type="NCBI Taxonomy" id="281105"/>
    <lineage>
        <taxon>Bacteria</taxon>
        <taxon>Bacillati</taxon>
        <taxon>Actinomycetota</taxon>
        <taxon>Actinomycetes</taxon>
        <taxon>Kitasatosporales</taxon>
        <taxon>Streptomycetaceae</taxon>
        <taxon>Kitasatospora</taxon>
    </lineage>
</organism>
<comment type="caution">
    <text evidence="1">The sequence shown here is derived from an EMBL/GenBank/DDBJ whole genome shotgun (WGS) entry which is preliminary data.</text>
</comment>
<dbReference type="InterPro" id="IPR006175">
    <property type="entry name" value="YjgF/YER057c/UK114"/>
</dbReference>
<dbReference type="OrthoDB" id="9799840at2"/>
<accession>A0A561UMF4</accession>
<gene>
    <name evidence="1" type="ORF">FHX73_114396</name>
</gene>
<protein>
    <submittedName>
        <fullName evidence="1">Enamine deaminase RidA (YjgF/YER057c/UK114 family)</fullName>
    </submittedName>
</protein>
<dbReference type="Gene3D" id="3.30.1330.40">
    <property type="entry name" value="RutC-like"/>
    <property type="match status" value="1"/>
</dbReference>
<sequence>MTDRQIVRGRLVSDTPQEEQFGSALAVAAGDHVHVAGCTAGSAGGGDDWGNPYDQARAAFAAGLAALAAYGLTAGEVVRTRMYLTHSRDAEPVGRAHRELFAEVRPATTVLVVAGLADPRSLVEIELDAYRAGLATTLEGSTE</sequence>
<dbReference type="InterPro" id="IPR035959">
    <property type="entry name" value="RutC-like_sf"/>
</dbReference>
<dbReference type="PANTHER" id="PTHR43857">
    <property type="entry name" value="BLR7761 PROTEIN"/>
    <property type="match status" value="1"/>
</dbReference>
<dbReference type="SUPFAM" id="SSF55298">
    <property type="entry name" value="YjgF-like"/>
    <property type="match status" value="1"/>
</dbReference>
<evidence type="ECO:0000313" key="2">
    <source>
        <dbReference type="Proteomes" id="UP000317940"/>
    </source>
</evidence>
<dbReference type="Proteomes" id="UP000317940">
    <property type="component" value="Unassembled WGS sequence"/>
</dbReference>
<dbReference type="EMBL" id="VIWT01000001">
    <property type="protein sequence ID" value="TWG00517.1"/>
    <property type="molecule type" value="Genomic_DNA"/>
</dbReference>
<dbReference type="PANTHER" id="PTHR43857:SF1">
    <property type="entry name" value="YJGH FAMILY PROTEIN"/>
    <property type="match status" value="1"/>
</dbReference>
<keyword evidence="2" id="KW-1185">Reference proteome</keyword>
<evidence type="ECO:0000313" key="1">
    <source>
        <dbReference type="EMBL" id="TWG00517.1"/>
    </source>
</evidence>
<proteinExistence type="predicted"/>
<dbReference type="Pfam" id="PF01042">
    <property type="entry name" value="Ribonuc_L-PSP"/>
    <property type="match status" value="1"/>
</dbReference>
<name>A0A561UMF4_9ACTN</name>